<dbReference type="Proteomes" id="UP000735302">
    <property type="component" value="Unassembled WGS sequence"/>
</dbReference>
<evidence type="ECO:0000313" key="2">
    <source>
        <dbReference type="Proteomes" id="UP000735302"/>
    </source>
</evidence>
<protein>
    <submittedName>
        <fullName evidence="1">Uncharacterized protein</fullName>
    </submittedName>
</protein>
<organism evidence="1 2">
    <name type="scientific">Plakobranchus ocellatus</name>
    <dbReference type="NCBI Taxonomy" id="259542"/>
    <lineage>
        <taxon>Eukaryota</taxon>
        <taxon>Metazoa</taxon>
        <taxon>Spiralia</taxon>
        <taxon>Lophotrochozoa</taxon>
        <taxon>Mollusca</taxon>
        <taxon>Gastropoda</taxon>
        <taxon>Heterobranchia</taxon>
        <taxon>Euthyneura</taxon>
        <taxon>Panpulmonata</taxon>
        <taxon>Sacoglossa</taxon>
        <taxon>Placobranchoidea</taxon>
        <taxon>Plakobranchidae</taxon>
        <taxon>Plakobranchus</taxon>
    </lineage>
</organism>
<accession>A0AAV3Z1M2</accession>
<proteinExistence type="predicted"/>
<sequence length="84" mass="9063">MLRDTGCEGIVVCEGLVEEIQLTGDSCLLISIDKTAVLPEKSVINLKSPYLCGQMKELCISDAICDVIFGNVEVARSPEDPDMS</sequence>
<comment type="caution">
    <text evidence="1">The sequence shown here is derived from an EMBL/GenBank/DDBJ whole genome shotgun (WGS) entry which is preliminary data.</text>
</comment>
<dbReference type="AlphaFoldDB" id="A0AAV3Z1M2"/>
<name>A0AAV3Z1M2_9GAST</name>
<gene>
    <name evidence="1" type="ORF">PoB_001579000</name>
</gene>
<dbReference type="EMBL" id="BLXT01001919">
    <property type="protein sequence ID" value="GFN89284.1"/>
    <property type="molecule type" value="Genomic_DNA"/>
</dbReference>
<evidence type="ECO:0000313" key="1">
    <source>
        <dbReference type="EMBL" id="GFN89284.1"/>
    </source>
</evidence>
<keyword evidence="2" id="KW-1185">Reference proteome</keyword>
<reference evidence="1 2" key="1">
    <citation type="journal article" date="2021" name="Elife">
        <title>Chloroplast acquisition without the gene transfer in kleptoplastic sea slugs, Plakobranchus ocellatus.</title>
        <authorList>
            <person name="Maeda T."/>
            <person name="Takahashi S."/>
            <person name="Yoshida T."/>
            <person name="Shimamura S."/>
            <person name="Takaki Y."/>
            <person name="Nagai Y."/>
            <person name="Toyoda A."/>
            <person name="Suzuki Y."/>
            <person name="Arimoto A."/>
            <person name="Ishii H."/>
            <person name="Satoh N."/>
            <person name="Nishiyama T."/>
            <person name="Hasebe M."/>
            <person name="Maruyama T."/>
            <person name="Minagawa J."/>
            <person name="Obokata J."/>
            <person name="Shigenobu S."/>
        </authorList>
    </citation>
    <scope>NUCLEOTIDE SEQUENCE [LARGE SCALE GENOMIC DNA]</scope>
</reference>